<keyword evidence="3" id="KW-1185">Reference proteome</keyword>
<evidence type="ECO:0000313" key="2">
    <source>
        <dbReference type="EMBL" id="PTB57993.1"/>
    </source>
</evidence>
<protein>
    <submittedName>
        <fullName evidence="2">Uncharacterized protein</fullName>
    </submittedName>
</protein>
<feature type="region of interest" description="Disordered" evidence="1">
    <location>
        <begin position="15"/>
        <end position="35"/>
    </location>
</feature>
<evidence type="ECO:0000256" key="1">
    <source>
        <dbReference type="SAM" id="MobiDB-lite"/>
    </source>
</evidence>
<gene>
    <name evidence="2" type="ORF">M431DRAFT_548513</name>
</gene>
<dbReference type="EMBL" id="KZ679677">
    <property type="protein sequence ID" value="PTB57993.1"/>
    <property type="molecule type" value="Genomic_DNA"/>
</dbReference>
<name>A0A2T4ALQ4_TRIHA</name>
<dbReference type="AlphaFoldDB" id="A0A2T4ALQ4"/>
<dbReference type="RefSeq" id="XP_024777670.1">
    <property type="nucleotide sequence ID" value="XM_024921264.1"/>
</dbReference>
<reference evidence="2 3" key="1">
    <citation type="submission" date="2016-07" db="EMBL/GenBank/DDBJ databases">
        <title>Multiple horizontal gene transfer events from other fungi enriched the ability of initially mycotrophic Trichoderma (Ascomycota) to feed on dead plant biomass.</title>
        <authorList>
            <consortium name="DOE Joint Genome Institute"/>
            <person name="Aerts A."/>
            <person name="Atanasova L."/>
            <person name="Chenthamara K."/>
            <person name="Zhang J."/>
            <person name="Grujic M."/>
            <person name="Henrissat B."/>
            <person name="Kuo A."/>
            <person name="Salamov A."/>
            <person name="Lipzen A."/>
            <person name="Labutti K."/>
            <person name="Barry K."/>
            <person name="Miao Y."/>
            <person name="Rahimi M.J."/>
            <person name="Shen Q."/>
            <person name="Grigoriev I.V."/>
            <person name="Kubicek C.P."/>
            <person name="Druzhinina I.S."/>
        </authorList>
    </citation>
    <scope>NUCLEOTIDE SEQUENCE [LARGE SCALE GENOMIC DNA]</scope>
    <source>
        <strain evidence="2 3">CBS 226.95</strain>
    </source>
</reference>
<evidence type="ECO:0000313" key="3">
    <source>
        <dbReference type="Proteomes" id="UP000241690"/>
    </source>
</evidence>
<proteinExistence type="predicted"/>
<organism evidence="2 3">
    <name type="scientific">Trichoderma harzianum CBS 226.95</name>
    <dbReference type="NCBI Taxonomy" id="983964"/>
    <lineage>
        <taxon>Eukaryota</taxon>
        <taxon>Fungi</taxon>
        <taxon>Dikarya</taxon>
        <taxon>Ascomycota</taxon>
        <taxon>Pezizomycotina</taxon>
        <taxon>Sordariomycetes</taxon>
        <taxon>Hypocreomycetidae</taxon>
        <taxon>Hypocreales</taxon>
        <taxon>Hypocreaceae</taxon>
        <taxon>Trichoderma</taxon>
    </lineage>
</organism>
<sequence length="149" mass="16434">MHMLATTEIQHAKYGHGVLEQGRRKRPDNSRNKELWPTETAACQFQSILNSDQLPFQVSEMQALFQKQIGKQTGVAKVALKLGARRDSISILAEVNRMTALPAGQARPIGRSKRCMRLERTTDGASGFAKVWGLPVGVADYCMGTSAMM</sequence>
<dbReference type="Proteomes" id="UP000241690">
    <property type="component" value="Unassembled WGS sequence"/>
</dbReference>
<accession>A0A2T4ALQ4</accession>
<dbReference type="GeneID" id="36629844"/>